<evidence type="ECO:0000256" key="2">
    <source>
        <dbReference type="ARBA" id="ARBA00022737"/>
    </source>
</evidence>
<feature type="domain" description="Myb-like" evidence="7">
    <location>
        <begin position="65"/>
        <end position="115"/>
    </location>
</feature>
<evidence type="ECO:0000259" key="7">
    <source>
        <dbReference type="PROSITE" id="PS50090"/>
    </source>
</evidence>
<dbReference type="PROSITE" id="PS50090">
    <property type="entry name" value="MYB_LIKE"/>
    <property type="match status" value="2"/>
</dbReference>
<evidence type="ECO:0000256" key="5">
    <source>
        <dbReference type="ARBA" id="ARBA00023163"/>
    </source>
</evidence>
<accession>A0AB40CMQ4</accession>
<dbReference type="Proteomes" id="UP001515500">
    <property type="component" value="Chromosome 15"/>
</dbReference>
<evidence type="ECO:0000256" key="1">
    <source>
        <dbReference type="ARBA" id="ARBA00004123"/>
    </source>
</evidence>
<evidence type="ECO:0000313" key="9">
    <source>
        <dbReference type="Proteomes" id="UP001515500"/>
    </source>
</evidence>
<evidence type="ECO:0000256" key="6">
    <source>
        <dbReference type="ARBA" id="ARBA00023242"/>
    </source>
</evidence>
<keyword evidence="2" id="KW-0677">Repeat</keyword>
<sequence length="306" mass="34767">MKEITRGNEERDQGLRKGPWTREEDVVLAEYVKKHGEGNWNAVQHHTKLPRCGKSCRLRWSNHLRPNLKKCPFTLDEENLIILLHARFGNKWARMATQLPGRTDNEIKNYWNTRVKRLRRAGLPLYPPEILQSLSPPPMRFPEGLSCGEEVCVNEISLGDYGRGEFLYGGLQNHGDWNSCALFDQPNVQGAAVTGPGAQIEIRNDAGMGVRNPMQQAMAQIIQTNPLQQSMTPMMQTNPVQQSMTPMMQTNLVQQSMTVPMMRTNSLMTFPPVITKVDNSMNKPASNDQLLNVSWENLPGLFQHFM</sequence>
<dbReference type="Gene3D" id="1.10.10.60">
    <property type="entry name" value="Homeodomain-like"/>
    <property type="match status" value="2"/>
</dbReference>
<feature type="domain" description="Myb-like" evidence="7">
    <location>
        <begin position="12"/>
        <end position="64"/>
    </location>
</feature>
<feature type="domain" description="HTH myb-type" evidence="8">
    <location>
        <begin position="12"/>
        <end position="68"/>
    </location>
</feature>
<reference evidence="10" key="1">
    <citation type="submission" date="2025-08" db="UniProtKB">
        <authorList>
            <consortium name="RefSeq"/>
        </authorList>
    </citation>
    <scope>IDENTIFICATION</scope>
</reference>
<gene>
    <name evidence="10" type="primary">LOC120277558</name>
</gene>
<dbReference type="InterPro" id="IPR009057">
    <property type="entry name" value="Homeodomain-like_sf"/>
</dbReference>
<dbReference type="GO" id="GO:0003677">
    <property type="term" value="F:DNA binding"/>
    <property type="evidence" value="ECO:0007669"/>
    <property type="project" value="UniProtKB-KW"/>
</dbReference>
<evidence type="ECO:0000256" key="4">
    <source>
        <dbReference type="ARBA" id="ARBA00023125"/>
    </source>
</evidence>
<keyword evidence="5" id="KW-0804">Transcription</keyword>
<keyword evidence="9" id="KW-1185">Reference proteome</keyword>
<comment type="subcellular location">
    <subcellularLocation>
        <location evidence="1">Nucleus</location>
    </subcellularLocation>
</comment>
<dbReference type="Pfam" id="PF00249">
    <property type="entry name" value="Myb_DNA-binding"/>
    <property type="match status" value="2"/>
</dbReference>
<dbReference type="SUPFAM" id="SSF46689">
    <property type="entry name" value="Homeodomain-like"/>
    <property type="match status" value="1"/>
</dbReference>
<dbReference type="CDD" id="cd00167">
    <property type="entry name" value="SANT"/>
    <property type="match status" value="2"/>
</dbReference>
<evidence type="ECO:0000256" key="3">
    <source>
        <dbReference type="ARBA" id="ARBA00023015"/>
    </source>
</evidence>
<dbReference type="RefSeq" id="XP_039140353.1">
    <property type="nucleotide sequence ID" value="XM_039284419.1"/>
</dbReference>
<dbReference type="SMART" id="SM00717">
    <property type="entry name" value="SANT"/>
    <property type="match status" value="2"/>
</dbReference>
<keyword evidence="4" id="KW-0238">DNA-binding</keyword>
<dbReference type="InterPro" id="IPR017930">
    <property type="entry name" value="Myb_dom"/>
</dbReference>
<dbReference type="GeneID" id="120277558"/>
<organism evidence="9 10">
    <name type="scientific">Dioscorea cayennensis subsp. rotundata</name>
    <name type="common">White Guinea yam</name>
    <name type="synonym">Dioscorea rotundata</name>
    <dbReference type="NCBI Taxonomy" id="55577"/>
    <lineage>
        <taxon>Eukaryota</taxon>
        <taxon>Viridiplantae</taxon>
        <taxon>Streptophyta</taxon>
        <taxon>Embryophyta</taxon>
        <taxon>Tracheophyta</taxon>
        <taxon>Spermatophyta</taxon>
        <taxon>Magnoliopsida</taxon>
        <taxon>Liliopsida</taxon>
        <taxon>Dioscoreales</taxon>
        <taxon>Dioscoreaceae</taxon>
        <taxon>Dioscorea</taxon>
    </lineage>
</organism>
<evidence type="ECO:0000313" key="10">
    <source>
        <dbReference type="RefSeq" id="XP_039140353.1"/>
    </source>
</evidence>
<keyword evidence="6" id="KW-0539">Nucleus</keyword>
<protein>
    <submittedName>
        <fullName evidence="10">Transcription factor GAMYB-like</fullName>
    </submittedName>
</protein>
<dbReference type="InterPro" id="IPR001005">
    <property type="entry name" value="SANT/Myb"/>
</dbReference>
<dbReference type="GO" id="GO:0005634">
    <property type="term" value="C:nucleus"/>
    <property type="evidence" value="ECO:0007669"/>
    <property type="project" value="UniProtKB-SubCell"/>
</dbReference>
<proteinExistence type="predicted"/>
<dbReference type="PANTHER" id="PTHR47995:SF18">
    <property type="entry name" value="TRANSCRIPTION FACTOR MYB65"/>
    <property type="match status" value="1"/>
</dbReference>
<feature type="domain" description="HTH myb-type" evidence="8">
    <location>
        <begin position="69"/>
        <end position="119"/>
    </location>
</feature>
<dbReference type="FunFam" id="1.10.10.60:FF:000001">
    <property type="entry name" value="MYB-related transcription factor"/>
    <property type="match status" value="1"/>
</dbReference>
<dbReference type="PANTHER" id="PTHR47995">
    <property type="entry name" value="TRANSCRIPTION FACTOR MYB33-RELATED"/>
    <property type="match status" value="1"/>
</dbReference>
<name>A0AB40CMQ4_DIOCR</name>
<keyword evidence="3" id="KW-0805">Transcription regulation</keyword>
<evidence type="ECO:0000259" key="8">
    <source>
        <dbReference type="PROSITE" id="PS51294"/>
    </source>
</evidence>
<dbReference type="PROSITE" id="PS51294">
    <property type="entry name" value="HTH_MYB"/>
    <property type="match status" value="2"/>
</dbReference>
<dbReference type="AlphaFoldDB" id="A0AB40CMQ4"/>